<evidence type="ECO:0000256" key="1">
    <source>
        <dbReference type="ARBA" id="ARBA00004162"/>
    </source>
</evidence>
<dbReference type="EMBL" id="ADLD01000013">
    <property type="protein sequence ID" value="EHB91432.1"/>
    <property type="molecule type" value="Genomic_DNA"/>
</dbReference>
<comment type="subcellular location">
    <subcellularLocation>
        <location evidence="1">Cell membrane</location>
        <topology evidence="1">Single-pass membrane protein</topology>
    </subcellularLocation>
</comment>
<proteinExistence type="predicted"/>
<feature type="region of interest" description="Disordered" evidence="6">
    <location>
        <begin position="82"/>
        <end position="121"/>
    </location>
</feature>
<name>G5HA16_9BACT</name>
<evidence type="ECO:0000313" key="10">
    <source>
        <dbReference type="Proteomes" id="UP000006008"/>
    </source>
</evidence>
<dbReference type="InterPro" id="IPR052027">
    <property type="entry name" value="PspC"/>
</dbReference>
<comment type="caution">
    <text evidence="9">The sequence shown here is derived from an EMBL/GenBank/DDBJ whole genome shotgun (WGS) entry which is preliminary data.</text>
</comment>
<reference evidence="9 10" key="1">
    <citation type="submission" date="2011-08" db="EMBL/GenBank/DDBJ databases">
        <title>The Genome Sequence of Alistipes indistinctus YIT 12060.</title>
        <authorList>
            <consortium name="The Broad Institute Genome Sequencing Platform"/>
            <person name="Earl A."/>
            <person name="Ward D."/>
            <person name="Feldgarden M."/>
            <person name="Gevers D."/>
            <person name="Morotomi M."/>
            <person name="Young S.K."/>
            <person name="Zeng Q."/>
            <person name="Gargeya S."/>
            <person name="Fitzgerald M."/>
            <person name="Haas B."/>
            <person name="Abouelleil A."/>
            <person name="Alvarado L."/>
            <person name="Arachchi H.M."/>
            <person name="Berlin A."/>
            <person name="Brown A."/>
            <person name="Chapman S.B."/>
            <person name="Chen Z."/>
            <person name="Dunbar C."/>
            <person name="Freedman E."/>
            <person name="Gearin G."/>
            <person name="Gellesch M."/>
            <person name="Goldberg J."/>
            <person name="Griggs A."/>
            <person name="Gujja S."/>
            <person name="Heiman D."/>
            <person name="Howarth C."/>
            <person name="Larson L."/>
            <person name="Lui A."/>
            <person name="MacDonald P.J.P."/>
            <person name="Montmayeur A."/>
            <person name="Murphy C."/>
            <person name="Neiman D."/>
            <person name="Pearson M."/>
            <person name="Priest M."/>
            <person name="Roberts A."/>
            <person name="Saif S."/>
            <person name="Shea T."/>
            <person name="Shenoy N."/>
            <person name="Sisk P."/>
            <person name="Stolte C."/>
            <person name="Sykes S."/>
            <person name="Wortman J."/>
            <person name="Nusbaum C."/>
            <person name="Birren B."/>
        </authorList>
    </citation>
    <scope>NUCLEOTIDE SEQUENCE [LARGE SCALE GENOMIC DNA]</scope>
    <source>
        <strain evidence="9 10">YIT 12060</strain>
    </source>
</reference>
<feature type="transmembrane region" description="Helical" evidence="7">
    <location>
        <begin position="173"/>
        <end position="193"/>
    </location>
</feature>
<feature type="transmembrane region" description="Helical" evidence="7">
    <location>
        <begin position="305"/>
        <end position="326"/>
    </location>
</feature>
<dbReference type="PANTHER" id="PTHR33885:SF3">
    <property type="entry name" value="PHAGE SHOCK PROTEIN C"/>
    <property type="match status" value="1"/>
</dbReference>
<gene>
    <name evidence="9" type="ORF">HMPREF9450_01481</name>
</gene>
<organism evidence="9 10">
    <name type="scientific">Alistipes indistinctus YIT 12060</name>
    <dbReference type="NCBI Taxonomy" id="742725"/>
    <lineage>
        <taxon>Bacteria</taxon>
        <taxon>Pseudomonadati</taxon>
        <taxon>Bacteroidota</taxon>
        <taxon>Bacteroidia</taxon>
        <taxon>Bacteroidales</taxon>
        <taxon>Rikenellaceae</taxon>
        <taxon>Alistipes</taxon>
    </lineage>
</organism>
<accession>G5HA16</accession>
<dbReference type="PANTHER" id="PTHR33885">
    <property type="entry name" value="PHAGE SHOCK PROTEIN C"/>
    <property type="match status" value="1"/>
</dbReference>
<keyword evidence="2" id="KW-1003">Cell membrane</keyword>
<evidence type="ECO:0000256" key="6">
    <source>
        <dbReference type="SAM" id="MobiDB-lite"/>
    </source>
</evidence>
<protein>
    <recommendedName>
        <fullName evidence="8">Phage shock protein PspC N-terminal domain-containing protein</fullName>
    </recommendedName>
</protein>
<dbReference type="Pfam" id="PF04024">
    <property type="entry name" value="PspC"/>
    <property type="match status" value="1"/>
</dbReference>
<dbReference type="GO" id="GO:0005886">
    <property type="term" value="C:plasma membrane"/>
    <property type="evidence" value="ECO:0007669"/>
    <property type="project" value="UniProtKB-SubCell"/>
</dbReference>
<dbReference type="eggNOG" id="COG1983">
    <property type="taxonomic scope" value="Bacteria"/>
</dbReference>
<dbReference type="RefSeq" id="WP_009134287.1">
    <property type="nucleotide sequence ID" value="NZ_CP102250.1"/>
</dbReference>
<feature type="transmembrane region" description="Helical" evidence="7">
    <location>
        <begin position="146"/>
        <end position="167"/>
    </location>
</feature>
<keyword evidence="3 7" id="KW-0812">Transmembrane</keyword>
<dbReference type="InterPro" id="IPR007168">
    <property type="entry name" value="Phageshock_PspC_N"/>
</dbReference>
<feature type="transmembrane region" description="Helical" evidence="7">
    <location>
        <begin position="259"/>
        <end position="284"/>
    </location>
</feature>
<evidence type="ECO:0000313" key="9">
    <source>
        <dbReference type="EMBL" id="EHB91432.1"/>
    </source>
</evidence>
<keyword evidence="5 7" id="KW-0472">Membrane</keyword>
<feature type="transmembrane region" description="Helical" evidence="7">
    <location>
        <begin position="338"/>
        <end position="358"/>
    </location>
</feature>
<dbReference type="OrthoDB" id="5772680at2"/>
<evidence type="ECO:0000256" key="7">
    <source>
        <dbReference type="SAM" id="Phobius"/>
    </source>
</evidence>
<feature type="compositionally biased region" description="Polar residues" evidence="6">
    <location>
        <begin position="87"/>
        <end position="100"/>
    </location>
</feature>
<dbReference type="GeneID" id="92815485"/>
<dbReference type="HOGENOM" id="CLU_051014_0_0_10"/>
<keyword evidence="4 7" id="KW-1133">Transmembrane helix</keyword>
<sequence length="406" mass="44739">MKETTNVSIAGIAFRLDNEGYLQLKNYLTRIELGYKNNPDGAEILADIEARVCELILNQQSADQLVPADRIRDIIEQLGMPDDFPATDNTETDGTGTSIDRNAVLPNEENGSGHSPLPRRLYRNPEGAKLGGVCSGLGTYFNVEPVFIRLAFLAPIPLIPLSAIITHDGAPSAFFAILFSAFFLLYFLLWFSIPMARTPRQKLEMRGERITASSIQKGLQNDFRQIQPSRKSERSASIWADLVYILGRIMLFFVKFITVVVACGLLIGALAALFMTIVMMKGAAGSPEVLQIMGIHIHACDFSGTGFLLVMLSAILPMLGISYLLMGLVLQLPKLKKVLSALFGIWLIIAIFAVVIVARGQYMPGDSNDSQPQIPISQHDTIRVETIRIGDSTVTDTVRIEYFTEP</sequence>
<dbReference type="STRING" id="742725.HMPREF9450_01481"/>
<evidence type="ECO:0000256" key="3">
    <source>
        <dbReference type="ARBA" id="ARBA00022692"/>
    </source>
</evidence>
<dbReference type="PATRIC" id="fig|742725.3.peg.1569"/>
<evidence type="ECO:0000259" key="8">
    <source>
        <dbReference type="Pfam" id="PF04024"/>
    </source>
</evidence>
<keyword evidence="10" id="KW-1185">Reference proteome</keyword>
<dbReference type="AlphaFoldDB" id="G5HA16"/>
<evidence type="ECO:0000256" key="5">
    <source>
        <dbReference type="ARBA" id="ARBA00023136"/>
    </source>
</evidence>
<feature type="domain" description="Phage shock protein PspC N-terminal" evidence="8">
    <location>
        <begin position="119"/>
        <end position="195"/>
    </location>
</feature>
<dbReference type="Proteomes" id="UP000006008">
    <property type="component" value="Unassembled WGS sequence"/>
</dbReference>
<evidence type="ECO:0000256" key="2">
    <source>
        <dbReference type="ARBA" id="ARBA00022475"/>
    </source>
</evidence>
<evidence type="ECO:0000256" key="4">
    <source>
        <dbReference type="ARBA" id="ARBA00022989"/>
    </source>
</evidence>